<accession>A0A4Z2EWB7</accession>
<name>A0A4Z2EWB7_9TELE</name>
<keyword evidence="2" id="KW-1185">Reference proteome</keyword>
<dbReference type="EMBL" id="SRLO01002335">
    <property type="protein sequence ID" value="TNN33165.1"/>
    <property type="molecule type" value="Genomic_DNA"/>
</dbReference>
<dbReference type="AlphaFoldDB" id="A0A4Z2EWB7"/>
<sequence>MGRPLPVPEHGETGVSPVSYRRLHLCPTGVSPCVLQASPPVSYRRLPLCPTGVSPCVLRLRPSSSSHNTLIVFPISGFSLL</sequence>
<comment type="caution">
    <text evidence="1">The sequence shown here is derived from an EMBL/GenBank/DDBJ whole genome shotgun (WGS) entry which is preliminary data.</text>
</comment>
<evidence type="ECO:0000313" key="1">
    <source>
        <dbReference type="EMBL" id="TNN33165.1"/>
    </source>
</evidence>
<protein>
    <submittedName>
        <fullName evidence="1">Uncharacterized protein</fullName>
    </submittedName>
</protein>
<dbReference type="Proteomes" id="UP000314294">
    <property type="component" value="Unassembled WGS sequence"/>
</dbReference>
<organism evidence="1 2">
    <name type="scientific">Liparis tanakae</name>
    <name type="common">Tanaka's snailfish</name>
    <dbReference type="NCBI Taxonomy" id="230148"/>
    <lineage>
        <taxon>Eukaryota</taxon>
        <taxon>Metazoa</taxon>
        <taxon>Chordata</taxon>
        <taxon>Craniata</taxon>
        <taxon>Vertebrata</taxon>
        <taxon>Euteleostomi</taxon>
        <taxon>Actinopterygii</taxon>
        <taxon>Neopterygii</taxon>
        <taxon>Teleostei</taxon>
        <taxon>Neoteleostei</taxon>
        <taxon>Acanthomorphata</taxon>
        <taxon>Eupercaria</taxon>
        <taxon>Perciformes</taxon>
        <taxon>Cottioidei</taxon>
        <taxon>Cottales</taxon>
        <taxon>Liparidae</taxon>
        <taxon>Liparis</taxon>
    </lineage>
</organism>
<gene>
    <name evidence="1" type="ORF">EYF80_056669</name>
</gene>
<evidence type="ECO:0000313" key="2">
    <source>
        <dbReference type="Proteomes" id="UP000314294"/>
    </source>
</evidence>
<proteinExistence type="predicted"/>
<reference evidence="1 2" key="1">
    <citation type="submission" date="2019-03" db="EMBL/GenBank/DDBJ databases">
        <title>First draft genome of Liparis tanakae, snailfish: a comprehensive survey of snailfish specific genes.</title>
        <authorList>
            <person name="Kim W."/>
            <person name="Song I."/>
            <person name="Jeong J.-H."/>
            <person name="Kim D."/>
            <person name="Kim S."/>
            <person name="Ryu S."/>
            <person name="Song J.Y."/>
            <person name="Lee S.K."/>
        </authorList>
    </citation>
    <scope>NUCLEOTIDE SEQUENCE [LARGE SCALE GENOMIC DNA]</scope>
    <source>
        <tissue evidence="1">Muscle</tissue>
    </source>
</reference>